<evidence type="ECO:0000313" key="2">
    <source>
        <dbReference type="EMBL" id="GAA5339282.1"/>
    </source>
</evidence>
<proteinExistence type="predicted"/>
<organism evidence="2 3">
    <name type="scientific">Brevibacterium ammoniilyticum</name>
    <dbReference type="NCBI Taxonomy" id="1046555"/>
    <lineage>
        <taxon>Bacteria</taxon>
        <taxon>Bacillati</taxon>
        <taxon>Actinomycetota</taxon>
        <taxon>Actinomycetes</taxon>
        <taxon>Micrococcales</taxon>
        <taxon>Brevibacteriaceae</taxon>
        <taxon>Brevibacterium</taxon>
    </lineage>
</organism>
<dbReference type="Proteomes" id="UP001498935">
    <property type="component" value="Unassembled WGS sequence"/>
</dbReference>
<keyword evidence="1" id="KW-0862">Zinc</keyword>
<name>A0ABP9TXY6_9MICO</name>
<keyword evidence="3" id="KW-1185">Reference proteome</keyword>
<dbReference type="SUPFAM" id="SSF102588">
    <property type="entry name" value="LmbE-like"/>
    <property type="match status" value="1"/>
</dbReference>
<accession>A0ABP9TXY6</accession>
<sequence length="238" mass="25694">MADLPLFDDSDLSRILCIVAHPDDMEYGASAAVAKWTGEGKTVAYLLLTHGEAGIRNLPPVEVGPLRAEEQASACRIVGVSDLEILDFPDGLLEPDQAVRHAIAKRIREFRPDAVMMTNWRLEVPWGLNHVDHRAAGVAAIDAIRDADNPWLFTDLGNAGLAAWKAEKLLVTGAQPTSAIELSADDVAKGVESLKAHTVYLEALPDHPDPNEMITDICSTTGREAGVAYALPIEVIDM</sequence>
<dbReference type="Pfam" id="PF02585">
    <property type="entry name" value="PIG-L"/>
    <property type="match status" value="1"/>
</dbReference>
<protein>
    <submittedName>
        <fullName evidence="2">PIG-L family deacetylase</fullName>
    </submittedName>
</protein>
<dbReference type="Gene3D" id="3.40.50.10320">
    <property type="entry name" value="LmbE-like"/>
    <property type="match status" value="1"/>
</dbReference>
<dbReference type="RefSeq" id="WP_342036954.1">
    <property type="nucleotide sequence ID" value="NZ_BAABBK010000001.1"/>
</dbReference>
<dbReference type="InterPro" id="IPR003737">
    <property type="entry name" value="GlcNAc_PI_deacetylase-related"/>
</dbReference>
<evidence type="ECO:0000256" key="1">
    <source>
        <dbReference type="ARBA" id="ARBA00022833"/>
    </source>
</evidence>
<evidence type="ECO:0000313" key="3">
    <source>
        <dbReference type="Proteomes" id="UP001498935"/>
    </source>
</evidence>
<dbReference type="EMBL" id="BAABNP010000001">
    <property type="protein sequence ID" value="GAA5339282.1"/>
    <property type="molecule type" value="Genomic_DNA"/>
</dbReference>
<dbReference type="PANTHER" id="PTHR12993:SF28">
    <property type="entry name" value="LMBE FAMILY PROTEIN"/>
    <property type="match status" value="1"/>
</dbReference>
<reference evidence="2 3" key="1">
    <citation type="submission" date="2024-02" db="EMBL/GenBank/DDBJ databases">
        <title>Characterization of antibiotic resistant novel bacterial strains and their environmental applications.</title>
        <authorList>
            <person name="Manzoor S."/>
            <person name="Abbas S."/>
            <person name="Arshad M."/>
            <person name="Li W.J."/>
            <person name="Ahmed I."/>
        </authorList>
    </citation>
    <scope>NUCLEOTIDE SEQUENCE [LARGE SCALE GENOMIC DNA]</scope>
    <source>
        <strain evidence="2 3">KACC 15558</strain>
    </source>
</reference>
<dbReference type="PANTHER" id="PTHR12993">
    <property type="entry name" value="N-ACETYLGLUCOSAMINYL-PHOSPHATIDYLINOSITOL DE-N-ACETYLASE-RELATED"/>
    <property type="match status" value="1"/>
</dbReference>
<comment type="caution">
    <text evidence="2">The sequence shown here is derived from an EMBL/GenBank/DDBJ whole genome shotgun (WGS) entry which is preliminary data.</text>
</comment>
<gene>
    <name evidence="2" type="ORF">KACC15558_03220</name>
</gene>
<dbReference type="InterPro" id="IPR024078">
    <property type="entry name" value="LmbE-like_dom_sf"/>
</dbReference>